<keyword evidence="2" id="KW-1185">Reference proteome</keyword>
<dbReference type="Pfam" id="PF13671">
    <property type="entry name" value="AAA_33"/>
    <property type="match status" value="1"/>
</dbReference>
<evidence type="ECO:0000313" key="2">
    <source>
        <dbReference type="Proteomes" id="UP000266915"/>
    </source>
</evidence>
<dbReference type="SUPFAM" id="SSF52540">
    <property type="entry name" value="P-loop containing nucleoside triphosphate hydrolases"/>
    <property type="match status" value="1"/>
</dbReference>
<dbReference type="Proteomes" id="UP000266915">
    <property type="component" value="Unassembled WGS sequence"/>
</dbReference>
<protein>
    <submittedName>
        <fullName evidence="1">AAA domain-containing protein</fullName>
    </submittedName>
</protein>
<proteinExistence type="predicted"/>
<gene>
    <name evidence="1" type="ORF">EDD42_3201</name>
</gene>
<dbReference type="RefSeq" id="WP_085513755.1">
    <property type="nucleotide sequence ID" value="NZ_FXAP01000006.1"/>
</dbReference>
<dbReference type="EMBL" id="RKHL01000001">
    <property type="protein sequence ID" value="ROR83097.1"/>
    <property type="molecule type" value="Genomic_DNA"/>
</dbReference>
<dbReference type="InterPro" id="IPR027417">
    <property type="entry name" value="P-loop_NTPase"/>
</dbReference>
<accession>A0A3N2C6G1</accession>
<dbReference type="AlphaFoldDB" id="A0A3N2C6G1"/>
<evidence type="ECO:0000313" key="1">
    <source>
        <dbReference type="EMBL" id="ROR83097.1"/>
    </source>
</evidence>
<reference evidence="1 2" key="1">
    <citation type="submission" date="2018-11" db="EMBL/GenBank/DDBJ databases">
        <title>Sequencing the genomes of 1000 actinobacteria strains.</title>
        <authorList>
            <person name="Klenk H.-P."/>
        </authorList>
    </citation>
    <scope>NUCLEOTIDE SEQUENCE [LARGE SCALE GENOMIC DNA]</scope>
    <source>
        <strain evidence="1 2">DSM 14012</strain>
    </source>
</reference>
<name>A0A3N2C6G1_9MICO</name>
<organism evidence="1 2">
    <name type="scientific">Plantibacter flavus</name>
    <dbReference type="NCBI Taxonomy" id="150123"/>
    <lineage>
        <taxon>Bacteria</taxon>
        <taxon>Bacillati</taxon>
        <taxon>Actinomycetota</taxon>
        <taxon>Actinomycetes</taxon>
        <taxon>Micrococcales</taxon>
        <taxon>Microbacteriaceae</taxon>
        <taxon>Plantibacter</taxon>
    </lineage>
</organism>
<dbReference type="Gene3D" id="3.40.50.300">
    <property type="entry name" value="P-loop containing nucleotide triphosphate hydrolases"/>
    <property type="match status" value="1"/>
</dbReference>
<comment type="caution">
    <text evidence="1">The sequence shown here is derived from an EMBL/GenBank/DDBJ whole genome shotgun (WGS) entry which is preliminary data.</text>
</comment>
<sequence>MPIARFDTVLINGSVGTGKTSAAEAVGEALQRCGVSGAVIDVDWLRRSWPAREGDPFRTALALENLQAITANFRRAGAAVVVVATVMETPDQLQRTTVALGSPRPLHVRLTLDPDVARSRLAGRHGDDEAALSWHTRRHPELAGVLERAGFTDDMRIDTTHKRPREVAREILSAIIAGP</sequence>